<evidence type="ECO:0008006" key="5">
    <source>
        <dbReference type="Google" id="ProtNLM"/>
    </source>
</evidence>
<dbReference type="Proteomes" id="UP000077202">
    <property type="component" value="Unassembled WGS sequence"/>
</dbReference>
<comment type="caution">
    <text evidence="3">The sequence shown here is derived from an EMBL/GenBank/DDBJ whole genome shotgun (WGS) entry which is preliminary data.</text>
</comment>
<dbReference type="PANTHER" id="PTHR33919">
    <property type="entry name" value="OS09G0127700 PROTEIN"/>
    <property type="match status" value="1"/>
</dbReference>
<protein>
    <recommendedName>
        <fullName evidence="5">Transmembrane protein</fullName>
    </recommendedName>
</protein>
<accession>A0A176VEV6</accession>
<evidence type="ECO:0000313" key="4">
    <source>
        <dbReference type="Proteomes" id="UP000077202"/>
    </source>
</evidence>
<dbReference type="PANTHER" id="PTHR33919:SF1">
    <property type="entry name" value="OS09G0127700 PROTEIN"/>
    <property type="match status" value="1"/>
</dbReference>
<dbReference type="AlphaFoldDB" id="A0A176VEV6"/>
<proteinExistence type="predicted"/>
<evidence type="ECO:0000256" key="2">
    <source>
        <dbReference type="SAM" id="Phobius"/>
    </source>
</evidence>
<gene>
    <name evidence="3" type="ORF">AXG93_4273s1250</name>
</gene>
<feature type="region of interest" description="Disordered" evidence="1">
    <location>
        <begin position="119"/>
        <end position="138"/>
    </location>
</feature>
<evidence type="ECO:0000256" key="1">
    <source>
        <dbReference type="SAM" id="MobiDB-lite"/>
    </source>
</evidence>
<dbReference type="InterPro" id="IPR010530">
    <property type="entry name" value="B12D"/>
</dbReference>
<organism evidence="3 4">
    <name type="scientific">Marchantia polymorpha subsp. ruderalis</name>
    <dbReference type="NCBI Taxonomy" id="1480154"/>
    <lineage>
        <taxon>Eukaryota</taxon>
        <taxon>Viridiplantae</taxon>
        <taxon>Streptophyta</taxon>
        <taxon>Embryophyta</taxon>
        <taxon>Marchantiophyta</taxon>
        <taxon>Marchantiopsida</taxon>
        <taxon>Marchantiidae</taxon>
        <taxon>Marchantiales</taxon>
        <taxon>Marchantiaceae</taxon>
        <taxon>Marchantia</taxon>
    </lineage>
</organism>
<dbReference type="EMBL" id="LVLJ01003865">
    <property type="protein sequence ID" value="OAE19429.1"/>
    <property type="molecule type" value="Genomic_DNA"/>
</dbReference>
<sequence>MRDLGPKTPPERSKGFTKRFFLQPKIVAVYPLFGMLTLAFGLAGLTAARHLALSPAVIVDKKKRSSDHFPEMRDPEETVLKSKQFTERSPLYLLSKRSSPGISVSGIQQLPPVLPGDETSATGVQGTGVNQGARAGGI</sequence>
<keyword evidence="4" id="KW-1185">Reference proteome</keyword>
<keyword evidence="2" id="KW-1133">Transmembrane helix</keyword>
<feature type="compositionally biased region" description="Polar residues" evidence="1">
    <location>
        <begin position="119"/>
        <end position="130"/>
    </location>
</feature>
<name>A0A176VEV6_MARPO</name>
<keyword evidence="2" id="KW-0472">Membrane</keyword>
<feature type="transmembrane region" description="Helical" evidence="2">
    <location>
        <begin position="28"/>
        <end position="48"/>
    </location>
</feature>
<keyword evidence="2" id="KW-0812">Transmembrane</keyword>
<evidence type="ECO:0000313" key="3">
    <source>
        <dbReference type="EMBL" id="OAE19429.1"/>
    </source>
</evidence>
<dbReference type="Pfam" id="PF06522">
    <property type="entry name" value="B12D"/>
    <property type="match status" value="1"/>
</dbReference>
<reference evidence="3" key="1">
    <citation type="submission" date="2016-03" db="EMBL/GenBank/DDBJ databases">
        <title>Mechanisms controlling the formation of the plant cell surface in tip-growing cells are functionally conserved among land plants.</title>
        <authorList>
            <person name="Honkanen S."/>
            <person name="Jones V.A."/>
            <person name="Morieri G."/>
            <person name="Champion C."/>
            <person name="Hetherington A.J."/>
            <person name="Kelly S."/>
            <person name="Saint-Marcoux D."/>
            <person name="Proust H."/>
            <person name="Prescott H."/>
            <person name="Dolan L."/>
        </authorList>
    </citation>
    <scope>NUCLEOTIDE SEQUENCE [LARGE SCALE GENOMIC DNA]</scope>
    <source>
        <tissue evidence="3">Whole gametophyte</tissue>
    </source>
</reference>